<protein>
    <recommendedName>
        <fullName evidence="2">Adenylyltransferase AadA C-terminal domain-containing protein</fullName>
    </recommendedName>
</protein>
<evidence type="ECO:0000313" key="3">
    <source>
        <dbReference type="EMBL" id="GHO41899.1"/>
    </source>
</evidence>
<evidence type="ECO:0000256" key="1">
    <source>
        <dbReference type="ARBA" id="ARBA00022679"/>
    </source>
</evidence>
<keyword evidence="4" id="KW-1185">Reference proteome</keyword>
<keyword evidence="1" id="KW-0808">Transferase</keyword>
<dbReference type="Proteomes" id="UP000612362">
    <property type="component" value="Unassembled WGS sequence"/>
</dbReference>
<evidence type="ECO:0000259" key="2">
    <source>
        <dbReference type="Pfam" id="PF13427"/>
    </source>
</evidence>
<feature type="domain" description="Adenylyltransferase AadA C-terminal" evidence="2">
    <location>
        <begin position="157"/>
        <end position="250"/>
    </location>
</feature>
<sequence length="259" mass="29154">MHINPDSRLQQLPPEIQAYARQVVDVLYNTLHEQLIGVYLVGSAALGGFLLGRSDIDIQGICERPLSQQEKEYLTALLAHPSIACPTRGCEFVLYRRENVINPSLSGAFEINLNSGPQMPYHVTYDPKEESSHWFILDRAIAREHGISVWGPQAHDLFGAIERSQLLEAILVSLRWHIEHDGVGYSSVLNACRGWRYAQEHQWTSKRDAAAWAKAQGADHDLITQALALRAGTTETPLDQNKVKQFIRRIIEVVVQQAE</sequence>
<dbReference type="Pfam" id="PF13427">
    <property type="entry name" value="AadA_C"/>
    <property type="match status" value="1"/>
</dbReference>
<dbReference type="SUPFAM" id="SSF81301">
    <property type="entry name" value="Nucleotidyltransferase"/>
    <property type="match status" value="1"/>
</dbReference>
<accession>A0A8J3HXP6</accession>
<dbReference type="AlphaFoldDB" id="A0A8J3HXP6"/>
<proteinExistence type="predicted"/>
<reference evidence="3" key="1">
    <citation type="submission" date="2020-10" db="EMBL/GenBank/DDBJ databases">
        <title>Taxonomic study of unclassified bacteria belonging to the class Ktedonobacteria.</title>
        <authorList>
            <person name="Yabe S."/>
            <person name="Wang C.M."/>
            <person name="Zheng Y."/>
            <person name="Sakai Y."/>
            <person name="Cavaletti L."/>
            <person name="Monciardini P."/>
            <person name="Donadio S."/>
        </authorList>
    </citation>
    <scope>NUCLEOTIDE SEQUENCE</scope>
    <source>
        <strain evidence="3">SOSP1-1</strain>
    </source>
</reference>
<evidence type="ECO:0000313" key="4">
    <source>
        <dbReference type="Proteomes" id="UP000612362"/>
    </source>
</evidence>
<dbReference type="RefSeq" id="WP_220191512.1">
    <property type="nucleotide sequence ID" value="NZ_BNJF01000001.1"/>
</dbReference>
<name>A0A8J3HXP6_9CHLR</name>
<dbReference type="InterPro" id="IPR043519">
    <property type="entry name" value="NT_sf"/>
</dbReference>
<dbReference type="InterPro" id="IPR025184">
    <property type="entry name" value="AadA_C"/>
</dbReference>
<comment type="caution">
    <text evidence="3">The sequence shown here is derived from an EMBL/GenBank/DDBJ whole genome shotgun (WGS) entry which is preliminary data.</text>
</comment>
<gene>
    <name evidence="3" type="ORF">KSX_00620</name>
</gene>
<dbReference type="EMBL" id="BNJF01000001">
    <property type="protein sequence ID" value="GHO41899.1"/>
    <property type="molecule type" value="Genomic_DNA"/>
</dbReference>
<organism evidence="3 4">
    <name type="scientific">Ktedonospora formicarum</name>
    <dbReference type="NCBI Taxonomy" id="2778364"/>
    <lineage>
        <taxon>Bacteria</taxon>
        <taxon>Bacillati</taxon>
        <taxon>Chloroflexota</taxon>
        <taxon>Ktedonobacteria</taxon>
        <taxon>Ktedonobacterales</taxon>
        <taxon>Ktedonobacteraceae</taxon>
        <taxon>Ktedonospora</taxon>
    </lineage>
</organism>
<dbReference type="GO" id="GO:0016740">
    <property type="term" value="F:transferase activity"/>
    <property type="evidence" value="ECO:0007669"/>
    <property type="project" value="UniProtKB-KW"/>
</dbReference>